<comment type="pathway">
    <text evidence="3 15">Amino-acid biosynthesis; L-histidine biosynthesis; L-histidine from 5-phospho-alpha-D-ribose 1-diphosphate: step 3/9.</text>
</comment>
<evidence type="ECO:0000256" key="14">
    <source>
        <dbReference type="ARBA" id="ARBA00023235"/>
    </source>
</evidence>
<feature type="binding site" evidence="15">
    <location>
        <position position="80"/>
    </location>
    <ligand>
        <name>Mg(2+)</name>
        <dbReference type="ChEBI" id="CHEBI:18420"/>
    </ligand>
</feature>
<protein>
    <recommendedName>
        <fullName evidence="15">Phosphoribosyl-AMP cyclohydrolase</fullName>
        <shortName evidence="15">PRA-CH</shortName>
        <ecNumber evidence="15">3.5.4.19</ecNumber>
    </recommendedName>
</protein>
<comment type="cofactor">
    <cofactor evidence="15">
        <name>Mg(2+)</name>
        <dbReference type="ChEBI" id="CHEBI:18420"/>
    </cofactor>
    <text evidence="15">Binds 1 Mg(2+) ion per subunit.</text>
</comment>
<comment type="similarity">
    <text evidence="6">In the N-terminal section; belongs to the PRA-CH family.</text>
</comment>
<keyword evidence="11 15" id="KW-0862">Zinc</keyword>
<comment type="subunit">
    <text evidence="15">Homodimer.</text>
</comment>
<comment type="cofactor">
    <cofactor evidence="15">
        <name>Zn(2+)</name>
        <dbReference type="ChEBI" id="CHEBI:29105"/>
    </cofactor>
    <text evidence="15">Binds 1 zinc ion per subunit.</text>
</comment>
<dbReference type="GO" id="GO:0004635">
    <property type="term" value="F:phosphoribosyl-AMP cyclohydrolase activity"/>
    <property type="evidence" value="ECO:0007669"/>
    <property type="project" value="UniProtKB-UniRule"/>
</dbReference>
<evidence type="ECO:0000259" key="18">
    <source>
        <dbReference type="Pfam" id="PF01502"/>
    </source>
</evidence>
<comment type="function">
    <text evidence="15">Catalyzes the hydrolysis of the adenine ring of phosphoribosyl-AMP.</text>
</comment>
<evidence type="ECO:0000256" key="10">
    <source>
        <dbReference type="ARBA" id="ARBA00022801"/>
    </source>
</evidence>
<keyword evidence="12 15" id="KW-0460">Magnesium</keyword>
<evidence type="ECO:0000256" key="13">
    <source>
        <dbReference type="ARBA" id="ARBA00023102"/>
    </source>
</evidence>
<dbReference type="AlphaFoldDB" id="A0A916SYE9"/>
<dbReference type="InterPro" id="IPR014347">
    <property type="entry name" value="Tautomerase/MIF_sf"/>
</dbReference>
<dbReference type="GO" id="GO:0000287">
    <property type="term" value="F:magnesium ion binding"/>
    <property type="evidence" value="ECO:0007669"/>
    <property type="project" value="UniProtKB-UniRule"/>
</dbReference>
<dbReference type="Gene3D" id="3.10.20.810">
    <property type="entry name" value="Phosphoribosyl-AMP cyclohydrolase"/>
    <property type="match status" value="1"/>
</dbReference>
<dbReference type="InterPro" id="IPR002496">
    <property type="entry name" value="PRib_AMP_CycHydrolase_dom"/>
</dbReference>
<keyword evidence="7 15" id="KW-0963">Cytoplasm</keyword>
<sequence length="208" mass="23032">MTLDASLAERLTRNADGLFTVVVQEHSTGDVLMVAWMDDEALDRTMRTRRATYWSRSRSEYWVKGETSGHTQYVHRIQLDCDGDALLMTVDQVGAACHTGTHTCFDDRTILPEQAATDTVTPQTPTAQTRTPQTRTPQTRTTQTQEAEHMPLIQISQTPGLSDRVKRETIAAVTEAYAKATGKSPDAVWVTITEIPRSQWGVGGEPLG</sequence>
<evidence type="ECO:0000256" key="3">
    <source>
        <dbReference type="ARBA" id="ARBA00005169"/>
    </source>
</evidence>
<comment type="caution">
    <text evidence="19">The sequence shown here is derived from an EMBL/GenBank/DDBJ whole genome shotgun (WGS) entry which is preliminary data.</text>
</comment>
<dbReference type="GO" id="GO:0008270">
    <property type="term" value="F:zinc ion binding"/>
    <property type="evidence" value="ECO:0007669"/>
    <property type="project" value="UniProtKB-UniRule"/>
</dbReference>
<evidence type="ECO:0000256" key="1">
    <source>
        <dbReference type="ARBA" id="ARBA00000024"/>
    </source>
</evidence>
<dbReference type="GO" id="GO:0005737">
    <property type="term" value="C:cytoplasm"/>
    <property type="evidence" value="ECO:0007669"/>
    <property type="project" value="UniProtKB-SubCell"/>
</dbReference>
<dbReference type="InterPro" id="IPR026660">
    <property type="entry name" value="PRA-CH"/>
</dbReference>
<evidence type="ECO:0000256" key="4">
    <source>
        <dbReference type="ARBA" id="ARBA00005204"/>
    </source>
</evidence>
<evidence type="ECO:0000313" key="20">
    <source>
        <dbReference type="Proteomes" id="UP000621454"/>
    </source>
</evidence>
<comment type="pathway">
    <text evidence="4">Amino-acid biosynthesis; L-histidine biosynthesis; L-histidine from 5-phospho-alpha-D-ribose 1-diphosphate: step 2/9.</text>
</comment>
<dbReference type="GO" id="GO:0004636">
    <property type="term" value="F:phosphoribosyl-ATP diphosphatase activity"/>
    <property type="evidence" value="ECO:0007669"/>
    <property type="project" value="UniProtKB-EC"/>
</dbReference>
<comment type="similarity">
    <text evidence="15">Belongs to the PRA-CH family.</text>
</comment>
<dbReference type="GO" id="GO:0016853">
    <property type="term" value="F:isomerase activity"/>
    <property type="evidence" value="ECO:0007669"/>
    <property type="project" value="UniProtKB-KW"/>
</dbReference>
<evidence type="ECO:0000313" key="19">
    <source>
        <dbReference type="EMBL" id="GGB19822.1"/>
    </source>
</evidence>
<evidence type="ECO:0000259" key="17">
    <source>
        <dbReference type="Pfam" id="PF01361"/>
    </source>
</evidence>
<evidence type="ECO:0000256" key="5">
    <source>
        <dbReference type="ARBA" id="ARBA00007731"/>
    </source>
</evidence>
<feature type="domain" description="4-oxalocrotonate tautomerase-like" evidence="17">
    <location>
        <begin position="151"/>
        <end position="207"/>
    </location>
</feature>
<keyword evidence="13 15" id="KW-0368">Histidine biosynthesis</keyword>
<accession>A0A916SYE9</accession>
<feature type="binding site" evidence="15">
    <location>
        <position position="84"/>
    </location>
    <ligand>
        <name>Mg(2+)</name>
        <dbReference type="ChEBI" id="CHEBI:18420"/>
    </ligand>
</feature>
<evidence type="ECO:0000256" key="12">
    <source>
        <dbReference type="ARBA" id="ARBA00022842"/>
    </source>
</evidence>
<keyword evidence="9 15" id="KW-0479">Metal-binding</keyword>
<keyword evidence="20" id="KW-1185">Reference proteome</keyword>
<comment type="catalytic activity">
    <reaction evidence="2">
        <text>1-(5-phospho-beta-D-ribosyl)-ATP + H2O = 1-(5-phospho-beta-D-ribosyl)-5'-AMP + diphosphate + H(+)</text>
        <dbReference type="Rhea" id="RHEA:22828"/>
        <dbReference type="ChEBI" id="CHEBI:15377"/>
        <dbReference type="ChEBI" id="CHEBI:15378"/>
        <dbReference type="ChEBI" id="CHEBI:33019"/>
        <dbReference type="ChEBI" id="CHEBI:59457"/>
        <dbReference type="ChEBI" id="CHEBI:73183"/>
        <dbReference type="EC" id="3.6.1.31"/>
    </reaction>
</comment>
<evidence type="ECO:0000256" key="7">
    <source>
        <dbReference type="ARBA" id="ARBA00022490"/>
    </source>
</evidence>
<dbReference type="HAMAP" id="MF_01021">
    <property type="entry name" value="HisI"/>
    <property type="match status" value="1"/>
</dbReference>
<name>A0A916SYE9_9ACTN</name>
<dbReference type="EMBL" id="BMGC01000002">
    <property type="protein sequence ID" value="GGB19822.1"/>
    <property type="molecule type" value="Genomic_DNA"/>
</dbReference>
<feature type="region of interest" description="Disordered" evidence="16">
    <location>
        <begin position="117"/>
        <end position="146"/>
    </location>
</feature>
<evidence type="ECO:0000256" key="9">
    <source>
        <dbReference type="ARBA" id="ARBA00022723"/>
    </source>
</evidence>
<dbReference type="SUPFAM" id="SSF141734">
    <property type="entry name" value="HisI-like"/>
    <property type="match status" value="1"/>
</dbReference>
<organism evidence="19 20">
    <name type="scientific">Gordonia jinhuaensis</name>
    <dbReference type="NCBI Taxonomy" id="1517702"/>
    <lineage>
        <taxon>Bacteria</taxon>
        <taxon>Bacillati</taxon>
        <taxon>Actinomycetota</taxon>
        <taxon>Actinomycetes</taxon>
        <taxon>Mycobacteriales</taxon>
        <taxon>Gordoniaceae</taxon>
        <taxon>Gordonia</taxon>
    </lineage>
</organism>
<keyword evidence="8 15" id="KW-0028">Amino-acid biosynthesis</keyword>
<dbReference type="Pfam" id="PF01361">
    <property type="entry name" value="Tautomerase"/>
    <property type="match status" value="1"/>
</dbReference>
<comment type="similarity">
    <text evidence="5">In the C-terminal section; belongs to the PRA-PH family.</text>
</comment>
<dbReference type="Pfam" id="PF01502">
    <property type="entry name" value="PRA-CH"/>
    <property type="match status" value="1"/>
</dbReference>
<reference evidence="19" key="2">
    <citation type="submission" date="2020-09" db="EMBL/GenBank/DDBJ databases">
        <authorList>
            <person name="Sun Q."/>
            <person name="Zhou Y."/>
        </authorList>
    </citation>
    <scope>NUCLEOTIDE SEQUENCE</scope>
    <source>
        <strain evidence="19">CGMCC 1.12827</strain>
    </source>
</reference>
<keyword evidence="10 15" id="KW-0378">Hydrolase</keyword>
<feature type="binding site" evidence="15">
    <location>
        <position position="104"/>
    </location>
    <ligand>
        <name>Zn(2+)</name>
        <dbReference type="ChEBI" id="CHEBI:29105"/>
        <note>ligand shared between dimeric partners</note>
    </ligand>
</feature>
<dbReference type="NCBIfam" id="NF000768">
    <property type="entry name" value="PRK00051.1"/>
    <property type="match status" value="1"/>
</dbReference>
<feature type="compositionally biased region" description="Low complexity" evidence="16">
    <location>
        <begin position="117"/>
        <end position="145"/>
    </location>
</feature>
<dbReference type="PANTHER" id="PTHR42945">
    <property type="entry name" value="HISTIDINE BIOSYNTHESIS BIFUNCTIONAL PROTEIN"/>
    <property type="match status" value="1"/>
</dbReference>
<dbReference type="EC" id="3.5.4.19" evidence="15"/>
<reference evidence="19" key="1">
    <citation type="journal article" date="2014" name="Int. J. Syst. Evol. Microbiol.">
        <title>Complete genome sequence of Corynebacterium casei LMG S-19264T (=DSM 44701T), isolated from a smear-ripened cheese.</title>
        <authorList>
            <consortium name="US DOE Joint Genome Institute (JGI-PGF)"/>
            <person name="Walter F."/>
            <person name="Albersmeier A."/>
            <person name="Kalinowski J."/>
            <person name="Ruckert C."/>
        </authorList>
    </citation>
    <scope>NUCLEOTIDE SEQUENCE</scope>
    <source>
        <strain evidence="19">CGMCC 1.12827</strain>
    </source>
</reference>
<dbReference type="GO" id="GO:0000105">
    <property type="term" value="P:L-histidine biosynthetic process"/>
    <property type="evidence" value="ECO:0007669"/>
    <property type="project" value="UniProtKB-UniRule"/>
</dbReference>
<evidence type="ECO:0000256" key="8">
    <source>
        <dbReference type="ARBA" id="ARBA00022605"/>
    </source>
</evidence>
<dbReference type="Gene3D" id="3.30.429.10">
    <property type="entry name" value="Macrophage Migration Inhibitory Factor"/>
    <property type="match status" value="1"/>
</dbReference>
<keyword evidence="14" id="KW-0413">Isomerase</keyword>
<dbReference type="PANTHER" id="PTHR42945:SF11">
    <property type="entry name" value="PHOSPHORIBOSYL-AMP CYCLOHYDROLASE"/>
    <property type="match status" value="1"/>
</dbReference>
<gene>
    <name evidence="15" type="primary">hisI</name>
    <name evidence="19" type="ORF">GCM10011489_04940</name>
</gene>
<evidence type="ECO:0000256" key="15">
    <source>
        <dbReference type="HAMAP-Rule" id="MF_01021"/>
    </source>
</evidence>
<evidence type="ECO:0000256" key="2">
    <source>
        <dbReference type="ARBA" id="ARBA00001460"/>
    </source>
</evidence>
<comment type="catalytic activity">
    <reaction evidence="1 15">
        <text>1-(5-phospho-beta-D-ribosyl)-5'-AMP + H2O = 1-(5-phospho-beta-D-ribosyl)-5-[(5-phospho-beta-D-ribosylamino)methylideneamino]imidazole-4-carboxamide</text>
        <dbReference type="Rhea" id="RHEA:20049"/>
        <dbReference type="ChEBI" id="CHEBI:15377"/>
        <dbReference type="ChEBI" id="CHEBI:58435"/>
        <dbReference type="ChEBI" id="CHEBI:59457"/>
        <dbReference type="EC" id="3.5.4.19"/>
    </reaction>
</comment>
<dbReference type="FunFam" id="3.10.20.810:FF:000001">
    <property type="entry name" value="Histidine biosynthesis bifunctional protein HisIE"/>
    <property type="match status" value="1"/>
</dbReference>
<dbReference type="Proteomes" id="UP000621454">
    <property type="component" value="Unassembled WGS sequence"/>
</dbReference>
<feature type="binding site" evidence="15">
    <location>
        <position position="81"/>
    </location>
    <ligand>
        <name>Zn(2+)</name>
        <dbReference type="ChEBI" id="CHEBI:29105"/>
        <note>ligand shared between dimeric partners</note>
    </ligand>
</feature>
<proteinExistence type="inferred from homology"/>
<evidence type="ECO:0000256" key="6">
    <source>
        <dbReference type="ARBA" id="ARBA00008299"/>
    </source>
</evidence>
<feature type="domain" description="Phosphoribosyl-AMP cyclohydrolase" evidence="18">
    <location>
        <begin position="33"/>
        <end position="105"/>
    </location>
</feature>
<dbReference type="SUPFAM" id="SSF55331">
    <property type="entry name" value="Tautomerase/MIF"/>
    <property type="match status" value="1"/>
</dbReference>
<dbReference type="InterPro" id="IPR038019">
    <property type="entry name" value="PRib_AMP_CycHydrolase_sf"/>
</dbReference>
<feature type="binding site" evidence="15">
    <location>
        <position position="97"/>
    </location>
    <ligand>
        <name>Zn(2+)</name>
        <dbReference type="ChEBI" id="CHEBI:29105"/>
        <note>ligand shared between dimeric partners</note>
    </ligand>
</feature>
<evidence type="ECO:0000256" key="16">
    <source>
        <dbReference type="SAM" id="MobiDB-lite"/>
    </source>
</evidence>
<evidence type="ECO:0000256" key="11">
    <source>
        <dbReference type="ARBA" id="ARBA00022833"/>
    </source>
</evidence>
<dbReference type="InterPro" id="IPR004370">
    <property type="entry name" value="4-OT-like_dom"/>
</dbReference>
<feature type="binding site" evidence="15">
    <location>
        <position position="82"/>
    </location>
    <ligand>
        <name>Mg(2+)</name>
        <dbReference type="ChEBI" id="CHEBI:18420"/>
    </ligand>
</feature>
<comment type="subcellular location">
    <subcellularLocation>
        <location evidence="15">Cytoplasm</location>
    </subcellularLocation>
</comment>